<feature type="transmembrane region" description="Helical" evidence="5">
    <location>
        <begin position="76"/>
        <end position="95"/>
    </location>
</feature>
<dbReference type="PANTHER" id="PTHR32322:SF14">
    <property type="entry name" value="PROTEIN PAGO"/>
    <property type="match status" value="1"/>
</dbReference>
<organism evidence="7 8">
    <name type="scientific">Pseudomonas protegens (strain DSM 19095 / LMG 27888 / CFBP 6595 / CHA0)</name>
    <dbReference type="NCBI Taxonomy" id="1124983"/>
    <lineage>
        <taxon>Bacteria</taxon>
        <taxon>Pseudomonadati</taxon>
        <taxon>Pseudomonadota</taxon>
        <taxon>Gammaproteobacteria</taxon>
        <taxon>Pseudomonadales</taxon>
        <taxon>Pseudomonadaceae</taxon>
        <taxon>Pseudomonas</taxon>
    </lineage>
</organism>
<evidence type="ECO:0000256" key="2">
    <source>
        <dbReference type="ARBA" id="ARBA00022692"/>
    </source>
</evidence>
<feature type="transmembrane region" description="Helical" evidence="5">
    <location>
        <begin position="198"/>
        <end position="215"/>
    </location>
</feature>
<accession>A0A2C9ES93</accession>
<evidence type="ECO:0000256" key="5">
    <source>
        <dbReference type="SAM" id="Phobius"/>
    </source>
</evidence>
<evidence type="ECO:0000313" key="7">
    <source>
        <dbReference type="EMBL" id="AGL86481.1"/>
    </source>
</evidence>
<feature type="domain" description="EamA" evidence="6">
    <location>
        <begin position="160"/>
        <end position="296"/>
    </location>
</feature>
<dbReference type="GeneID" id="57477730"/>
<feature type="transmembrane region" description="Helical" evidence="5">
    <location>
        <begin position="157"/>
        <end position="178"/>
    </location>
</feature>
<feature type="transmembrane region" description="Helical" evidence="5">
    <location>
        <begin position="278"/>
        <end position="297"/>
    </location>
</feature>
<dbReference type="RefSeq" id="WP_015636764.1">
    <property type="nucleotide sequence ID" value="NC_021237.1"/>
</dbReference>
<gene>
    <name evidence="7" type="ORF">PFLCHA0_c47300</name>
</gene>
<evidence type="ECO:0000313" key="8">
    <source>
        <dbReference type="Proteomes" id="UP000013940"/>
    </source>
</evidence>
<dbReference type="SUPFAM" id="SSF103481">
    <property type="entry name" value="Multidrug resistance efflux transporter EmrE"/>
    <property type="match status" value="2"/>
</dbReference>
<feature type="transmembrane region" description="Helical" evidence="5">
    <location>
        <begin position="227"/>
        <end position="247"/>
    </location>
</feature>
<dbReference type="PANTHER" id="PTHR32322">
    <property type="entry name" value="INNER MEMBRANE TRANSPORTER"/>
    <property type="match status" value="1"/>
</dbReference>
<feature type="domain" description="EamA" evidence="6">
    <location>
        <begin position="16"/>
        <end position="148"/>
    </location>
</feature>
<name>A0A2C9ES93_PSEPH</name>
<evidence type="ECO:0000256" key="1">
    <source>
        <dbReference type="ARBA" id="ARBA00004141"/>
    </source>
</evidence>
<dbReference type="KEGG" id="pprc:PFLCHA0_c47300"/>
<dbReference type="InterPro" id="IPR000620">
    <property type="entry name" value="EamA_dom"/>
</dbReference>
<keyword evidence="2 5" id="KW-0812">Transmembrane</keyword>
<dbReference type="HOGENOM" id="CLU_893909_0_0_6"/>
<dbReference type="eggNOG" id="COG0697">
    <property type="taxonomic scope" value="Bacteria"/>
</dbReference>
<dbReference type="AlphaFoldDB" id="A0A2C9ES93"/>
<evidence type="ECO:0000256" key="3">
    <source>
        <dbReference type="ARBA" id="ARBA00022989"/>
    </source>
</evidence>
<dbReference type="Proteomes" id="UP000013940">
    <property type="component" value="Chromosome"/>
</dbReference>
<dbReference type="EMBL" id="CP003190">
    <property type="protein sequence ID" value="AGL86481.1"/>
    <property type="molecule type" value="Genomic_DNA"/>
</dbReference>
<feature type="transmembrane region" description="Helical" evidence="5">
    <location>
        <begin position="131"/>
        <end position="151"/>
    </location>
</feature>
<reference evidence="8" key="1">
    <citation type="journal article" date="2014" name="Genome Announc.">
        <title>Full-genome sequence of the plant growth-promoting bacterium Pseudomonas protegens CHA0.</title>
        <authorList>
            <person name="Jousset A."/>
            <person name="Schuldes J."/>
            <person name="Keel C."/>
            <person name="Maurhofer M."/>
            <person name="Daniel R."/>
            <person name="Scheu S."/>
            <person name="Thuermer A."/>
        </authorList>
    </citation>
    <scope>NUCLEOTIDE SEQUENCE [LARGE SCALE GENOMIC DNA]</scope>
    <source>
        <strain evidence="8">DSM 19095 / LMG 27888 / CFBP 6595 / CHA0</strain>
    </source>
</reference>
<evidence type="ECO:0000256" key="4">
    <source>
        <dbReference type="ARBA" id="ARBA00023136"/>
    </source>
</evidence>
<sequence>MNALPDNNKKPRSLVAVLIFLGCLLIWSTNWIAISLQVEHSDVGSSLMLRFLIAYGVLWLWQRLFAGPQQPVTRKAYLLMAGVGAVYFYAGIGLAYLATAYLGSAQMACLSAFVIFYIIGIKRLFLHVPVALHNLLGALVSIAGLGLFMLGDPGRPLSLAGVALGLTSFLAVAIGSVLSEHIQKICQLGTLHINKVAAGWACALYAVSLLLGGHGLQLPGTLADLGILLYLGVVCSALVFVLFIDLIKRMGAENAGYVGVLYPIGASYLSVWLGETPLSLHLMLGSALVMLGSLINFKFRYHPAPKKVEFS</sequence>
<dbReference type="Pfam" id="PF00892">
    <property type="entry name" value="EamA"/>
    <property type="match status" value="2"/>
</dbReference>
<keyword evidence="4 5" id="KW-0472">Membrane</keyword>
<keyword evidence="3 5" id="KW-1133">Transmembrane helix</keyword>
<feature type="transmembrane region" description="Helical" evidence="5">
    <location>
        <begin position="254"/>
        <end position="272"/>
    </location>
</feature>
<dbReference type="InterPro" id="IPR037185">
    <property type="entry name" value="EmrE-like"/>
</dbReference>
<comment type="subcellular location">
    <subcellularLocation>
        <location evidence="1">Membrane</location>
        <topology evidence="1">Multi-pass membrane protein</topology>
    </subcellularLocation>
</comment>
<protein>
    <submittedName>
        <fullName evidence="7">Putative membrane protein</fullName>
    </submittedName>
</protein>
<dbReference type="InterPro" id="IPR050638">
    <property type="entry name" value="AA-Vitamin_Transporters"/>
</dbReference>
<dbReference type="GO" id="GO:0016020">
    <property type="term" value="C:membrane"/>
    <property type="evidence" value="ECO:0007669"/>
    <property type="project" value="UniProtKB-SubCell"/>
</dbReference>
<feature type="transmembrane region" description="Helical" evidence="5">
    <location>
        <begin position="12"/>
        <end position="34"/>
    </location>
</feature>
<proteinExistence type="predicted"/>
<feature type="transmembrane region" description="Helical" evidence="5">
    <location>
        <begin position="46"/>
        <end position="64"/>
    </location>
</feature>
<evidence type="ECO:0000259" key="6">
    <source>
        <dbReference type="Pfam" id="PF00892"/>
    </source>
</evidence>
<feature type="transmembrane region" description="Helical" evidence="5">
    <location>
        <begin position="101"/>
        <end position="119"/>
    </location>
</feature>